<dbReference type="GO" id="GO:0022904">
    <property type="term" value="P:respiratory electron transport chain"/>
    <property type="evidence" value="ECO:0007669"/>
    <property type="project" value="TreeGrafter"/>
</dbReference>
<dbReference type="Gene3D" id="1.20.210.10">
    <property type="entry name" value="Cytochrome c oxidase-like, subunit I domain"/>
    <property type="match status" value="2"/>
</dbReference>
<dbReference type="GO" id="GO:0005743">
    <property type="term" value="C:mitochondrial inner membrane"/>
    <property type="evidence" value="ECO:0007669"/>
    <property type="project" value="UniProtKB-SubCell"/>
</dbReference>
<feature type="transmembrane region" description="Helical" evidence="14">
    <location>
        <begin position="110"/>
        <end position="132"/>
    </location>
</feature>
<evidence type="ECO:0000256" key="3">
    <source>
        <dbReference type="ARBA" id="ARBA00004673"/>
    </source>
</evidence>
<evidence type="ECO:0000259" key="15">
    <source>
        <dbReference type="PROSITE" id="PS50855"/>
    </source>
</evidence>
<organism evidence="18">
    <name type="scientific">Soboliphyme baturini</name>
    <dbReference type="NCBI Taxonomy" id="241478"/>
    <lineage>
        <taxon>Eukaryota</taxon>
        <taxon>Metazoa</taxon>
        <taxon>Ecdysozoa</taxon>
        <taxon>Nematoda</taxon>
        <taxon>Enoplea</taxon>
        <taxon>Dorylaimia</taxon>
        <taxon>Dioctophymatida</taxon>
        <taxon>Dioctophymatoidea</taxon>
        <taxon>Soboliphymatidae</taxon>
        <taxon>Soboliphyme</taxon>
    </lineage>
</organism>
<dbReference type="InterPro" id="IPR000883">
    <property type="entry name" value="Cyt_C_Oxase_1"/>
</dbReference>
<dbReference type="UniPathway" id="UPA00705"/>
<sequence>MLIVSLPVLAGGITILLMDRNLGTSFFETSGGGDPVLFQHIFWFFGHPEVYILVLPAFGAVSESVTYLSGKSKVFGPLGMIYAMVSIGILGRFVWVHHMFTVGLDVDTRAYFAAASFVFIFTLGGLTGISLANASLDVHLHDTYYVVGHFHFVL</sequence>
<keyword evidence="10 14" id="KW-1133">Transmembrane helix</keyword>
<evidence type="ECO:0000256" key="2">
    <source>
        <dbReference type="ARBA" id="ARBA00004141"/>
    </source>
</evidence>
<evidence type="ECO:0000256" key="7">
    <source>
        <dbReference type="ARBA" id="ARBA00022692"/>
    </source>
</evidence>
<dbReference type="SUPFAM" id="SSF81442">
    <property type="entry name" value="Cytochrome c oxidase subunit I-like"/>
    <property type="match status" value="1"/>
</dbReference>
<keyword evidence="13" id="KW-0408">Iron</keyword>
<dbReference type="PRINTS" id="PR01165">
    <property type="entry name" value="CYCOXIDASEI"/>
</dbReference>
<comment type="catalytic activity">
    <reaction evidence="12">
        <text>4 Fe(II)-[cytochrome c] + O2 + 8 H(+)(in) = 4 Fe(III)-[cytochrome c] + 2 H2O + 4 H(+)(out)</text>
        <dbReference type="Rhea" id="RHEA:11436"/>
        <dbReference type="Rhea" id="RHEA-COMP:10350"/>
        <dbReference type="Rhea" id="RHEA-COMP:14399"/>
        <dbReference type="ChEBI" id="CHEBI:15377"/>
        <dbReference type="ChEBI" id="CHEBI:15378"/>
        <dbReference type="ChEBI" id="CHEBI:15379"/>
        <dbReference type="ChEBI" id="CHEBI:29033"/>
        <dbReference type="ChEBI" id="CHEBI:29034"/>
        <dbReference type="EC" id="7.1.1.9"/>
    </reaction>
    <physiologicalReaction direction="left-to-right" evidence="12">
        <dbReference type="Rhea" id="RHEA:11437"/>
    </physiologicalReaction>
</comment>
<proteinExistence type="inferred from homology"/>
<dbReference type="PROSITE" id="PS50855">
    <property type="entry name" value="COX1"/>
    <property type="match status" value="1"/>
</dbReference>
<dbReference type="EMBL" id="UZAM01002691">
    <property type="protein sequence ID" value="VDO86697.1"/>
    <property type="molecule type" value="Genomic_DNA"/>
</dbReference>
<dbReference type="Proteomes" id="UP000270296">
    <property type="component" value="Unassembled WGS sequence"/>
</dbReference>
<dbReference type="OrthoDB" id="5874796at2759"/>
<keyword evidence="13" id="KW-0349">Heme</keyword>
<evidence type="ECO:0000256" key="5">
    <source>
        <dbReference type="ARBA" id="ARBA00015947"/>
    </source>
</evidence>
<evidence type="ECO:0000256" key="4">
    <source>
        <dbReference type="ARBA" id="ARBA00009578"/>
    </source>
</evidence>
<dbReference type="GO" id="GO:0020037">
    <property type="term" value="F:heme binding"/>
    <property type="evidence" value="ECO:0007669"/>
    <property type="project" value="InterPro"/>
</dbReference>
<evidence type="ECO:0000256" key="8">
    <source>
        <dbReference type="ARBA" id="ARBA00022967"/>
    </source>
</evidence>
<keyword evidence="11 13" id="KW-0472">Membrane</keyword>
<dbReference type="GO" id="GO:0046872">
    <property type="term" value="F:metal ion binding"/>
    <property type="evidence" value="ECO:0007669"/>
    <property type="project" value="UniProtKB-KW"/>
</dbReference>
<dbReference type="InterPro" id="IPR023615">
    <property type="entry name" value="Cyt_c_Oxase_su1_BS"/>
</dbReference>
<feature type="transmembrane region" description="Helical" evidence="14">
    <location>
        <begin position="74"/>
        <end position="95"/>
    </location>
</feature>
<dbReference type="InterPro" id="IPR023616">
    <property type="entry name" value="Cyt_c_oxase-like_su1_dom"/>
</dbReference>
<evidence type="ECO:0000313" key="18">
    <source>
        <dbReference type="WBParaSite" id="SBAD_0000068301-mRNA-1"/>
    </source>
</evidence>
<dbReference type="EC" id="7.1.1.9" evidence="13"/>
<keyword evidence="6 13" id="KW-0679">Respiratory chain</keyword>
<dbReference type="WBParaSite" id="SBAD_0000068301-mRNA-1">
    <property type="protein sequence ID" value="SBAD_0000068301-mRNA-1"/>
    <property type="gene ID" value="SBAD_0000068301"/>
</dbReference>
<keyword evidence="9 13" id="KW-0249">Electron transport</keyword>
<protein>
    <recommendedName>
        <fullName evidence="5 13">Cytochrome c oxidase subunit 1</fullName>
        <ecNumber evidence="13">7.1.1.9</ecNumber>
    </recommendedName>
</protein>
<accession>A0A183IAL6</accession>
<evidence type="ECO:0000256" key="10">
    <source>
        <dbReference type="ARBA" id="ARBA00022989"/>
    </source>
</evidence>
<dbReference type="Pfam" id="PF00115">
    <property type="entry name" value="COX1"/>
    <property type="match status" value="1"/>
</dbReference>
<dbReference type="PROSITE" id="PS00077">
    <property type="entry name" value="COX1_CUB"/>
    <property type="match status" value="1"/>
</dbReference>
<evidence type="ECO:0000256" key="1">
    <source>
        <dbReference type="ARBA" id="ARBA00001971"/>
    </source>
</evidence>
<keyword evidence="17" id="KW-1185">Reference proteome</keyword>
<keyword evidence="7 13" id="KW-0812">Transmembrane</keyword>
<reference evidence="16 17" key="2">
    <citation type="submission" date="2018-11" db="EMBL/GenBank/DDBJ databases">
        <authorList>
            <consortium name="Pathogen Informatics"/>
        </authorList>
    </citation>
    <scope>NUCLEOTIDE SEQUENCE [LARGE SCALE GENOMIC DNA]</scope>
</reference>
<keyword evidence="13" id="KW-0496">Mitochondrion</keyword>
<name>A0A183IAL6_9BILA</name>
<evidence type="ECO:0000256" key="6">
    <source>
        <dbReference type="ARBA" id="ARBA00022660"/>
    </source>
</evidence>
<dbReference type="InterPro" id="IPR036927">
    <property type="entry name" value="Cyt_c_oxase-like_su1_sf"/>
</dbReference>
<keyword evidence="13" id="KW-0186">Copper</keyword>
<comment type="subcellular location">
    <subcellularLocation>
        <location evidence="2">Membrane</location>
        <topology evidence="2">Multi-pass membrane protein</topology>
    </subcellularLocation>
    <subcellularLocation>
        <location evidence="13">Mitochondrion inner membrane</location>
        <topology evidence="13">Multi-pass membrane protein</topology>
    </subcellularLocation>
</comment>
<comment type="cofactor">
    <cofactor evidence="1">
        <name>heme</name>
        <dbReference type="ChEBI" id="CHEBI:30413"/>
    </cofactor>
</comment>
<comment type="function">
    <text evidence="13">Component of the cytochrome c oxidase, the last enzyme in the mitochondrial electron transport chain which drives oxidative phosphorylation. The respiratory chain contains 3 multisubunit complexes succinate dehydrogenase (complex II, CII), ubiquinol-cytochrome c oxidoreductase (cytochrome b-c1 complex, complex III, CIII) and cytochrome c oxidase (complex IV, CIV), that cooperate to transfer electrons derived from NADH and succinate to molecular oxygen, creating an electrochemical gradient over the inner membrane that drives transmembrane transport and the ATP synthase. Cytochrome c oxidase is the component of the respiratory chain that catalyzes the reduction of oxygen to water. Electrons originating from reduced cytochrome c in the intermembrane space (IMS) are transferred via the dinuclear copper A center (CU(A)) of subunit 2 and heme A of subunit 1 to the active site in subunit 1, a binuclear center (BNC) formed by heme A3 and copper B (CU(B)). The BNC reduces molecular oxygen to 2 water molecules using 4 electrons from cytochrome c in the IMS and 4 protons from the mitochondrial matrix.</text>
</comment>
<dbReference type="GO" id="GO:0006119">
    <property type="term" value="P:oxidative phosphorylation"/>
    <property type="evidence" value="ECO:0007669"/>
    <property type="project" value="UniProtKB-UniPathway"/>
</dbReference>
<dbReference type="GO" id="GO:0015990">
    <property type="term" value="P:electron transport coupled proton transport"/>
    <property type="evidence" value="ECO:0007669"/>
    <property type="project" value="TreeGrafter"/>
</dbReference>
<evidence type="ECO:0000256" key="11">
    <source>
        <dbReference type="ARBA" id="ARBA00023136"/>
    </source>
</evidence>
<reference evidence="18" key="1">
    <citation type="submission" date="2016-06" db="UniProtKB">
        <authorList>
            <consortium name="WormBaseParasite"/>
        </authorList>
    </citation>
    <scope>IDENTIFICATION</scope>
</reference>
<comment type="pathway">
    <text evidence="3 13">Energy metabolism; oxidative phosphorylation.</text>
</comment>
<feature type="domain" description="Cytochrome oxidase subunit I profile" evidence="15">
    <location>
        <begin position="1"/>
        <end position="154"/>
    </location>
</feature>
<dbReference type="PANTHER" id="PTHR10422">
    <property type="entry name" value="CYTOCHROME C OXIDASE SUBUNIT 1"/>
    <property type="match status" value="1"/>
</dbReference>
<keyword evidence="13" id="KW-0479">Metal-binding</keyword>
<evidence type="ECO:0000256" key="14">
    <source>
        <dbReference type="SAM" id="Phobius"/>
    </source>
</evidence>
<evidence type="ECO:0000256" key="9">
    <source>
        <dbReference type="ARBA" id="ARBA00022982"/>
    </source>
</evidence>
<dbReference type="PANTHER" id="PTHR10422:SF18">
    <property type="entry name" value="CYTOCHROME C OXIDASE SUBUNIT 1"/>
    <property type="match status" value="1"/>
</dbReference>
<evidence type="ECO:0000313" key="17">
    <source>
        <dbReference type="Proteomes" id="UP000270296"/>
    </source>
</evidence>
<keyword evidence="13" id="KW-0813">Transport</keyword>
<feature type="transmembrane region" description="Helical" evidence="14">
    <location>
        <begin position="41"/>
        <end position="62"/>
    </location>
</feature>
<evidence type="ECO:0000256" key="13">
    <source>
        <dbReference type="RuleBase" id="RU000369"/>
    </source>
</evidence>
<evidence type="ECO:0000256" key="12">
    <source>
        <dbReference type="ARBA" id="ARBA00049512"/>
    </source>
</evidence>
<dbReference type="AlphaFoldDB" id="A0A183IAL6"/>
<dbReference type="GO" id="GO:0004129">
    <property type="term" value="F:cytochrome-c oxidase activity"/>
    <property type="evidence" value="ECO:0007669"/>
    <property type="project" value="UniProtKB-EC"/>
</dbReference>
<gene>
    <name evidence="16" type="ORF">SBAD_LOCUS660</name>
</gene>
<keyword evidence="13" id="KW-0999">Mitochondrion inner membrane</keyword>
<evidence type="ECO:0000313" key="16">
    <source>
        <dbReference type="EMBL" id="VDO86697.1"/>
    </source>
</evidence>
<comment type="similarity">
    <text evidence="4 13">Belongs to the heme-copper respiratory oxidase family.</text>
</comment>
<keyword evidence="8" id="KW-1278">Translocase</keyword>